<dbReference type="PANTHER" id="PTHR31751">
    <property type="entry name" value="SI:CH211-108C17.2-RELATED-RELATED"/>
    <property type="match status" value="1"/>
</dbReference>
<sequence>MCDAQTQTEKQCNDKECQTTGPDVVVNSVAVGRDHTYAKKPSQTSDVVSIVPPELIPETQPQQHQSKSPPPPPIRNSDNATGEIDDVQKDPTYSPDKEDDQDDNDELPEERPFWNKTVEDCKYLVFSSCLNKLFYKIKCDECYCNVESIKRSVVGTGLFVTLQCISGHERDYLIPEVNSTWLKEQPSLISSLQGKPISIVGDGRCDSPGYSAKYCSYTLMDIESEKSIDFELVQVSETGSSVKMEAVGFKRCFSRFLDDHNLNVDKFASDRHVSFRKIMKDNYKGVKHNFDVFHLAKNISSKLRRIAKKKDNEDIECWIKSINNHVWWCSRNCEKDPSMLVEMWMSLTHHTAGKHSFHDDNRFTLFKECRHPAIDPSTNRRKKWLVEGSSAHQALVKVVLNKRLLNDMKHLAEFMHTRSFSCRRSEICT</sequence>
<accession>A0A9Q1B949</accession>
<evidence type="ECO:0000313" key="2">
    <source>
        <dbReference type="EMBL" id="KAJ8018726.1"/>
    </source>
</evidence>
<dbReference type="OrthoDB" id="6616463at2759"/>
<proteinExistence type="predicted"/>
<feature type="compositionally biased region" description="Acidic residues" evidence="1">
    <location>
        <begin position="97"/>
        <end position="108"/>
    </location>
</feature>
<comment type="caution">
    <text evidence="2">The sequence shown here is derived from an EMBL/GenBank/DDBJ whole genome shotgun (WGS) entry which is preliminary data.</text>
</comment>
<feature type="region of interest" description="Disordered" evidence="1">
    <location>
        <begin position="35"/>
        <end position="111"/>
    </location>
</feature>
<organism evidence="2 3">
    <name type="scientific">Holothuria leucospilota</name>
    <name type="common">Black long sea cucumber</name>
    <name type="synonym">Mertensiothuria leucospilota</name>
    <dbReference type="NCBI Taxonomy" id="206669"/>
    <lineage>
        <taxon>Eukaryota</taxon>
        <taxon>Metazoa</taxon>
        <taxon>Echinodermata</taxon>
        <taxon>Eleutherozoa</taxon>
        <taxon>Echinozoa</taxon>
        <taxon>Holothuroidea</taxon>
        <taxon>Aspidochirotacea</taxon>
        <taxon>Aspidochirotida</taxon>
        <taxon>Holothuriidae</taxon>
        <taxon>Holothuria</taxon>
    </lineage>
</organism>
<protein>
    <recommendedName>
        <fullName evidence="4">Transposase</fullName>
    </recommendedName>
</protein>
<dbReference type="AlphaFoldDB" id="A0A9Q1B949"/>
<evidence type="ECO:0008006" key="4">
    <source>
        <dbReference type="Google" id="ProtNLM"/>
    </source>
</evidence>
<keyword evidence="3" id="KW-1185">Reference proteome</keyword>
<evidence type="ECO:0000256" key="1">
    <source>
        <dbReference type="SAM" id="MobiDB-lite"/>
    </source>
</evidence>
<dbReference type="EMBL" id="JAIZAY010000213">
    <property type="protein sequence ID" value="KAJ8018726.1"/>
    <property type="molecule type" value="Genomic_DNA"/>
</dbReference>
<dbReference type="Proteomes" id="UP001152320">
    <property type="component" value="Unassembled WGS sequence"/>
</dbReference>
<feature type="compositionally biased region" description="Polar residues" evidence="1">
    <location>
        <begin position="1"/>
        <end position="10"/>
    </location>
</feature>
<dbReference type="PANTHER" id="PTHR31751:SF42">
    <property type="entry name" value="PROTEIN CBG10204"/>
    <property type="match status" value="1"/>
</dbReference>
<feature type="region of interest" description="Disordered" evidence="1">
    <location>
        <begin position="1"/>
        <end position="22"/>
    </location>
</feature>
<reference evidence="2" key="1">
    <citation type="submission" date="2021-10" db="EMBL/GenBank/DDBJ databases">
        <title>Tropical sea cucumber genome reveals ecological adaptation and Cuvierian tubules defense mechanism.</title>
        <authorList>
            <person name="Chen T."/>
        </authorList>
    </citation>
    <scope>NUCLEOTIDE SEQUENCE</scope>
    <source>
        <strain evidence="2">Nanhai2018</strain>
        <tissue evidence="2">Muscle</tissue>
    </source>
</reference>
<name>A0A9Q1B949_HOLLE</name>
<gene>
    <name evidence="2" type="ORF">HOLleu_43128</name>
</gene>
<evidence type="ECO:0000313" key="3">
    <source>
        <dbReference type="Proteomes" id="UP001152320"/>
    </source>
</evidence>